<keyword evidence="3" id="KW-0479">Metal-binding</keyword>
<dbReference type="Proteomes" id="UP000800036">
    <property type="component" value="Unassembled WGS sequence"/>
</dbReference>
<keyword evidence="2 8" id="KW-0812">Transmembrane</keyword>
<dbReference type="GO" id="GO:0012505">
    <property type="term" value="C:endomembrane system"/>
    <property type="evidence" value="ECO:0007669"/>
    <property type="project" value="UniProtKB-SubCell"/>
</dbReference>
<comment type="subcellular location">
    <subcellularLocation>
        <location evidence="1">Endomembrane system</location>
        <topology evidence="1">Multi-pass membrane protein</topology>
    </subcellularLocation>
</comment>
<feature type="compositionally biased region" description="Basic and acidic residues" evidence="7">
    <location>
        <begin position="415"/>
        <end position="425"/>
    </location>
</feature>
<protein>
    <recommendedName>
        <fullName evidence="9">Cation-transporting P-type ATPase C-terminal domain-containing protein</fullName>
    </recommendedName>
</protein>
<dbReference type="GO" id="GO:0046872">
    <property type="term" value="F:metal ion binding"/>
    <property type="evidence" value="ECO:0007669"/>
    <property type="project" value="UniProtKB-KW"/>
</dbReference>
<organism evidence="10 11">
    <name type="scientific">Bimuria novae-zelandiae CBS 107.79</name>
    <dbReference type="NCBI Taxonomy" id="1447943"/>
    <lineage>
        <taxon>Eukaryota</taxon>
        <taxon>Fungi</taxon>
        <taxon>Dikarya</taxon>
        <taxon>Ascomycota</taxon>
        <taxon>Pezizomycotina</taxon>
        <taxon>Dothideomycetes</taxon>
        <taxon>Pleosporomycetidae</taxon>
        <taxon>Pleosporales</taxon>
        <taxon>Massarineae</taxon>
        <taxon>Didymosphaeriaceae</taxon>
        <taxon>Bimuria</taxon>
    </lineage>
</organism>
<evidence type="ECO:0000313" key="10">
    <source>
        <dbReference type="EMBL" id="KAF1964661.1"/>
    </source>
</evidence>
<dbReference type="InterPro" id="IPR036412">
    <property type="entry name" value="HAD-like_sf"/>
</dbReference>
<evidence type="ECO:0000259" key="9">
    <source>
        <dbReference type="Pfam" id="PF00689"/>
    </source>
</evidence>
<evidence type="ECO:0000256" key="7">
    <source>
        <dbReference type="SAM" id="MobiDB-lite"/>
    </source>
</evidence>
<dbReference type="SUPFAM" id="SSF56784">
    <property type="entry name" value="HAD-like"/>
    <property type="match status" value="1"/>
</dbReference>
<feature type="transmembrane region" description="Helical" evidence="8">
    <location>
        <begin position="192"/>
        <end position="210"/>
    </location>
</feature>
<dbReference type="GO" id="GO:0005388">
    <property type="term" value="F:P-type calcium transporter activity"/>
    <property type="evidence" value="ECO:0007669"/>
    <property type="project" value="TreeGrafter"/>
</dbReference>
<keyword evidence="6 8" id="KW-0472">Membrane</keyword>
<proteinExistence type="predicted"/>
<gene>
    <name evidence="10" type="ORF">BU23DRAFT_630669</name>
</gene>
<dbReference type="InterPro" id="IPR023214">
    <property type="entry name" value="HAD_sf"/>
</dbReference>
<dbReference type="Pfam" id="PF00689">
    <property type="entry name" value="Cation_ATPase_C"/>
    <property type="match status" value="1"/>
</dbReference>
<evidence type="ECO:0000256" key="3">
    <source>
        <dbReference type="ARBA" id="ARBA00022723"/>
    </source>
</evidence>
<sequence length="444" mass="48585">MNESKKLDLGESVAATVHGHTIHDAAALKVANVSFSLEGTSIDHSKPASDIVLKDASFRSIIEAIFGGRAIGDGVKKFLQFQLTIGLGKLDHGSTLGFGVGYRSTVRIPVQSPTPFPFKKSTHDLGSGHVSARRRLALYNTDLGLLDYNSDLAKKDSVVFNTFVWMQIFNHVNCRRLDDGLNVFERIQHNRFFLMITIIIIAVQLLLMFFGGKAINTVDLTAAQWGCSILMGATTLPVGILLRLIPNQWVSEPFYFLFPGIRGKRKEIVVVSDYEQWDDGLLEIKSELEFIWKLKGGRLRGFNSRRWQYPREWRLGRRSRSGSRHGSEHSSRSASVEQGFRKTRSRSNSAFGSATVMAGIVAGSRHRSGSRTGSRAGSISSAISAPGVIAGGVAMGPAAQMAGIVAGSIIQWSPVDDRRSDDSLRSTRQTLIGEEGDAEPPLPS</sequence>
<dbReference type="GO" id="GO:0006874">
    <property type="term" value="P:intracellular calcium ion homeostasis"/>
    <property type="evidence" value="ECO:0007669"/>
    <property type="project" value="TreeGrafter"/>
</dbReference>
<name>A0A6A5UIC2_9PLEO</name>
<accession>A0A6A5UIC2</accession>
<evidence type="ECO:0000256" key="1">
    <source>
        <dbReference type="ARBA" id="ARBA00004127"/>
    </source>
</evidence>
<dbReference type="OrthoDB" id="3352408at2759"/>
<feature type="region of interest" description="Disordered" evidence="7">
    <location>
        <begin position="318"/>
        <end position="348"/>
    </location>
</feature>
<evidence type="ECO:0000256" key="8">
    <source>
        <dbReference type="SAM" id="Phobius"/>
    </source>
</evidence>
<evidence type="ECO:0000313" key="11">
    <source>
        <dbReference type="Proteomes" id="UP000800036"/>
    </source>
</evidence>
<dbReference type="PANTHER" id="PTHR24093">
    <property type="entry name" value="CATION TRANSPORTING ATPASE"/>
    <property type="match status" value="1"/>
</dbReference>
<keyword evidence="5 8" id="KW-1133">Transmembrane helix</keyword>
<evidence type="ECO:0000256" key="6">
    <source>
        <dbReference type="ARBA" id="ARBA00023136"/>
    </source>
</evidence>
<dbReference type="InterPro" id="IPR023298">
    <property type="entry name" value="ATPase_P-typ_TM_dom_sf"/>
</dbReference>
<evidence type="ECO:0000256" key="2">
    <source>
        <dbReference type="ARBA" id="ARBA00022692"/>
    </source>
</evidence>
<evidence type="ECO:0000256" key="4">
    <source>
        <dbReference type="ARBA" id="ARBA00022842"/>
    </source>
</evidence>
<dbReference type="GO" id="GO:0005886">
    <property type="term" value="C:plasma membrane"/>
    <property type="evidence" value="ECO:0007669"/>
    <property type="project" value="TreeGrafter"/>
</dbReference>
<keyword evidence="4" id="KW-0460">Magnesium</keyword>
<feature type="domain" description="Cation-transporting P-type ATPase C-terminal" evidence="9">
    <location>
        <begin position="146"/>
        <end position="244"/>
    </location>
</feature>
<feature type="region of interest" description="Disordered" evidence="7">
    <location>
        <begin position="413"/>
        <end position="444"/>
    </location>
</feature>
<evidence type="ECO:0000256" key="5">
    <source>
        <dbReference type="ARBA" id="ARBA00022989"/>
    </source>
</evidence>
<dbReference type="SUPFAM" id="SSF81665">
    <property type="entry name" value="Calcium ATPase, transmembrane domain M"/>
    <property type="match status" value="1"/>
</dbReference>
<keyword evidence="11" id="KW-1185">Reference proteome</keyword>
<feature type="transmembrane region" description="Helical" evidence="8">
    <location>
        <begin position="222"/>
        <end position="245"/>
    </location>
</feature>
<dbReference type="PANTHER" id="PTHR24093:SF369">
    <property type="entry name" value="CALCIUM-TRANSPORTING ATPASE"/>
    <property type="match status" value="1"/>
</dbReference>
<dbReference type="AlphaFoldDB" id="A0A6A5UIC2"/>
<dbReference type="InterPro" id="IPR006068">
    <property type="entry name" value="ATPase_P-typ_cation-transptr_C"/>
</dbReference>
<dbReference type="Gene3D" id="1.20.1110.10">
    <property type="entry name" value="Calcium-transporting ATPase, transmembrane domain"/>
    <property type="match status" value="2"/>
</dbReference>
<dbReference type="Gene3D" id="3.40.50.1000">
    <property type="entry name" value="HAD superfamily/HAD-like"/>
    <property type="match status" value="1"/>
</dbReference>
<dbReference type="EMBL" id="ML976779">
    <property type="protein sequence ID" value="KAF1964661.1"/>
    <property type="molecule type" value="Genomic_DNA"/>
</dbReference>
<reference evidence="10" key="1">
    <citation type="journal article" date="2020" name="Stud. Mycol.">
        <title>101 Dothideomycetes genomes: a test case for predicting lifestyles and emergence of pathogens.</title>
        <authorList>
            <person name="Haridas S."/>
            <person name="Albert R."/>
            <person name="Binder M."/>
            <person name="Bloem J."/>
            <person name="Labutti K."/>
            <person name="Salamov A."/>
            <person name="Andreopoulos B."/>
            <person name="Baker S."/>
            <person name="Barry K."/>
            <person name="Bills G."/>
            <person name="Bluhm B."/>
            <person name="Cannon C."/>
            <person name="Castanera R."/>
            <person name="Culley D."/>
            <person name="Daum C."/>
            <person name="Ezra D."/>
            <person name="Gonzalez J."/>
            <person name="Henrissat B."/>
            <person name="Kuo A."/>
            <person name="Liang C."/>
            <person name="Lipzen A."/>
            <person name="Lutzoni F."/>
            <person name="Magnuson J."/>
            <person name="Mondo S."/>
            <person name="Nolan M."/>
            <person name="Ohm R."/>
            <person name="Pangilinan J."/>
            <person name="Park H.-J."/>
            <person name="Ramirez L."/>
            <person name="Alfaro M."/>
            <person name="Sun H."/>
            <person name="Tritt A."/>
            <person name="Yoshinaga Y."/>
            <person name="Zwiers L.-H."/>
            <person name="Turgeon B."/>
            <person name="Goodwin S."/>
            <person name="Spatafora J."/>
            <person name="Crous P."/>
            <person name="Grigoriev I."/>
        </authorList>
    </citation>
    <scope>NUCLEOTIDE SEQUENCE</scope>
    <source>
        <strain evidence="10">CBS 107.79</strain>
    </source>
</reference>